<keyword evidence="1" id="KW-0012">Acyltransferase</keyword>
<dbReference type="SMART" id="SM01059">
    <property type="entry name" value="CAT"/>
    <property type="match status" value="1"/>
</dbReference>
<dbReference type="PATRIC" id="fig|1123501.6.peg.1114"/>
<dbReference type="PANTHER" id="PTHR38474:SF1">
    <property type="entry name" value="SLR0299 PROTEIN"/>
    <property type="match status" value="1"/>
</dbReference>
<proteinExistence type="predicted"/>
<name>A0A0D0PH64_9RHOB</name>
<dbReference type="PANTHER" id="PTHR38474">
    <property type="entry name" value="SLR0299 PROTEIN"/>
    <property type="match status" value="1"/>
</dbReference>
<dbReference type="OrthoDB" id="9801766at2"/>
<dbReference type="Proteomes" id="UP000035100">
    <property type="component" value="Unassembled WGS sequence"/>
</dbReference>
<accession>A0A0D0PH64</accession>
<keyword evidence="1" id="KW-0808">Transferase</keyword>
<keyword evidence="2" id="KW-1185">Reference proteome</keyword>
<sequence>MTETEIDLATWDRAEHFRLFRSYERPHFSVTSRVEVTRFREARRLRGVSLYRATLFAVGAGIAATPALRTRFRGDRVVRHDRIDLSMSVPRPDGTFGYGYVPFDPDFGTFDAEAASRIAEAEKATALGANDGAARDDVAYASCLPWIDFTSVTNALPGPDDCIPRIAWGRITAGGGRLTMAMALEVHHALVDGRDAGRFFDAVQSALDGIPAPPLAV</sequence>
<reference evidence="1 2" key="1">
    <citation type="submission" date="2013-01" db="EMBL/GenBank/DDBJ databases">
        <authorList>
            <person name="Fiebig A."/>
            <person name="Goeker M."/>
            <person name="Klenk H.-P.P."/>
        </authorList>
    </citation>
    <scope>NUCLEOTIDE SEQUENCE [LARGE SCALE GENOMIC DNA]</scope>
    <source>
        <strain evidence="1 2">DSM 24838</strain>
    </source>
</reference>
<dbReference type="EC" id="2.3.1.28" evidence="1"/>
<dbReference type="InterPro" id="IPR001707">
    <property type="entry name" value="Cmp_AcTrfase"/>
</dbReference>
<evidence type="ECO:0000313" key="1">
    <source>
        <dbReference type="EMBL" id="KIQ70666.1"/>
    </source>
</evidence>
<dbReference type="eggNOG" id="COG4845">
    <property type="taxonomic scope" value="Bacteria"/>
</dbReference>
<dbReference type="RefSeq" id="WP_018302827.1">
    <property type="nucleotide sequence ID" value="NZ_KB902288.1"/>
</dbReference>
<gene>
    <name evidence="1" type="ORF">Wenmar_01044</name>
</gene>
<comment type="caution">
    <text evidence="1">The sequence shown here is derived from an EMBL/GenBank/DDBJ whole genome shotgun (WGS) entry which is preliminary data.</text>
</comment>
<dbReference type="Gene3D" id="3.30.559.10">
    <property type="entry name" value="Chloramphenicol acetyltransferase-like domain"/>
    <property type="match status" value="1"/>
</dbReference>
<dbReference type="AlphaFoldDB" id="A0A0D0PH64"/>
<dbReference type="GO" id="GO:0008811">
    <property type="term" value="F:chloramphenicol O-acetyltransferase activity"/>
    <property type="evidence" value="ECO:0007669"/>
    <property type="project" value="UniProtKB-EC"/>
</dbReference>
<dbReference type="InterPro" id="IPR023213">
    <property type="entry name" value="CAT-like_dom_sf"/>
</dbReference>
<dbReference type="Pfam" id="PF00302">
    <property type="entry name" value="CAT"/>
    <property type="match status" value="1"/>
</dbReference>
<dbReference type="SUPFAM" id="SSF52777">
    <property type="entry name" value="CoA-dependent acyltransferases"/>
    <property type="match status" value="1"/>
</dbReference>
<evidence type="ECO:0000313" key="2">
    <source>
        <dbReference type="Proteomes" id="UP000035100"/>
    </source>
</evidence>
<dbReference type="EMBL" id="AONG01000005">
    <property type="protein sequence ID" value="KIQ70666.1"/>
    <property type="molecule type" value="Genomic_DNA"/>
</dbReference>
<protein>
    <submittedName>
        <fullName evidence="1">Chloramphenicol O-acetyltransferase</fullName>
        <ecNumber evidence="1">2.3.1.28</ecNumber>
    </submittedName>
</protein>
<organism evidence="1 2">
    <name type="scientific">Wenxinia marina DSM 24838</name>
    <dbReference type="NCBI Taxonomy" id="1123501"/>
    <lineage>
        <taxon>Bacteria</taxon>
        <taxon>Pseudomonadati</taxon>
        <taxon>Pseudomonadota</taxon>
        <taxon>Alphaproteobacteria</taxon>
        <taxon>Rhodobacterales</taxon>
        <taxon>Roseobacteraceae</taxon>
        <taxon>Wenxinia</taxon>
    </lineage>
</organism>
<dbReference type="STRING" id="1123501.Wenmar_01044"/>